<comment type="similarity">
    <text evidence="1 2">Belongs to the anti-sigma-factor antagonist family.</text>
</comment>
<protein>
    <recommendedName>
        <fullName evidence="2">Anti-sigma factor antagonist</fullName>
    </recommendedName>
</protein>
<dbReference type="CDD" id="cd07043">
    <property type="entry name" value="STAS_anti-anti-sigma_factors"/>
    <property type="match status" value="1"/>
</dbReference>
<dbReference type="GO" id="GO:0043856">
    <property type="term" value="F:anti-sigma factor antagonist activity"/>
    <property type="evidence" value="ECO:0007669"/>
    <property type="project" value="InterPro"/>
</dbReference>
<evidence type="ECO:0000259" key="4">
    <source>
        <dbReference type="PROSITE" id="PS50801"/>
    </source>
</evidence>
<dbReference type="Proteomes" id="UP000199202">
    <property type="component" value="Unassembled WGS sequence"/>
</dbReference>
<evidence type="ECO:0000313" key="6">
    <source>
        <dbReference type="Proteomes" id="UP000199202"/>
    </source>
</evidence>
<dbReference type="Pfam" id="PF01740">
    <property type="entry name" value="STAS"/>
    <property type="match status" value="1"/>
</dbReference>
<dbReference type="PANTHER" id="PTHR33495:SF2">
    <property type="entry name" value="ANTI-SIGMA FACTOR ANTAGONIST TM_1081-RELATED"/>
    <property type="match status" value="1"/>
</dbReference>
<dbReference type="AlphaFoldDB" id="A0A1G8TMZ1"/>
<dbReference type="EMBL" id="FNDJ01000010">
    <property type="protein sequence ID" value="SDJ42911.1"/>
    <property type="molecule type" value="Genomic_DNA"/>
</dbReference>
<feature type="compositionally biased region" description="Basic and acidic residues" evidence="3">
    <location>
        <begin position="124"/>
        <end position="135"/>
    </location>
</feature>
<organism evidence="5 6">
    <name type="scientific">Nonomuraea jiangxiensis</name>
    <dbReference type="NCBI Taxonomy" id="633440"/>
    <lineage>
        <taxon>Bacteria</taxon>
        <taxon>Bacillati</taxon>
        <taxon>Actinomycetota</taxon>
        <taxon>Actinomycetes</taxon>
        <taxon>Streptosporangiales</taxon>
        <taxon>Streptosporangiaceae</taxon>
        <taxon>Nonomuraea</taxon>
    </lineage>
</organism>
<dbReference type="PANTHER" id="PTHR33495">
    <property type="entry name" value="ANTI-SIGMA FACTOR ANTAGONIST TM_1081-RELATED-RELATED"/>
    <property type="match status" value="1"/>
</dbReference>
<reference evidence="5 6" key="1">
    <citation type="submission" date="2016-10" db="EMBL/GenBank/DDBJ databases">
        <authorList>
            <person name="de Groot N.N."/>
        </authorList>
    </citation>
    <scope>NUCLEOTIDE SEQUENCE [LARGE SCALE GENOMIC DNA]</scope>
    <source>
        <strain evidence="5 6">CGMCC 4.6533</strain>
    </source>
</reference>
<dbReference type="NCBIfam" id="TIGR00377">
    <property type="entry name" value="ant_ant_sig"/>
    <property type="match status" value="1"/>
</dbReference>
<dbReference type="Gene3D" id="3.30.750.24">
    <property type="entry name" value="STAS domain"/>
    <property type="match status" value="1"/>
</dbReference>
<feature type="domain" description="STAS" evidence="4">
    <location>
        <begin position="4"/>
        <end position="112"/>
    </location>
</feature>
<gene>
    <name evidence="5" type="ORF">SAMN05421869_110233</name>
</gene>
<dbReference type="SUPFAM" id="SSF52091">
    <property type="entry name" value="SpoIIaa-like"/>
    <property type="match status" value="1"/>
</dbReference>
<dbReference type="RefSeq" id="WP_176993342.1">
    <property type="nucleotide sequence ID" value="NZ_FNDJ01000010.1"/>
</dbReference>
<dbReference type="InterPro" id="IPR003658">
    <property type="entry name" value="Anti-sigma_ant"/>
</dbReference>
<dbReference type="STRING" id="633440.SAMN05421869_110233"/>
<evidence type="ECO:0000256" key="2">
    <source>
        <dbReference type="RuleBase" id="RU003749"/>
    </source>
</evidence>
<sequence length="135" mass="14566">MAGLILNNRPLPGGVLIVVSGEVDATNAGQLETYIIDHCRPGEHVVLDLSAMTFMDSHGLLALLHTHDFTHRHGADLHLAAVHPMPLRVLELAGIHWALNIHPDVRQASAAISASRHHGPSRRGRCEPDRQPGSG</sequence>
<evidence type="ECO:0000256" key="3">
    <source>
        <dbReference type="SAM" id="MobiDB-lite"/>
    </source>
</evidence>
<dbReference type="PROSITE" id="PS50801">
    <property type="entry name" value="STAS"/>
    <property type="match status" value="1"/>
</dbReference>
<dbReference type="InterPro" id="IPR002645">
    <property type="entry name" value="STAS_dom"/>
</dbReference>
<dbReference type="InterPro" id="IPR036513">
    <property type="entry name" value="STAS_dom_sf"/>
</dbReference>
<proteinExistence type="inferred from homology"/>
<keyword evidence="6" id="KW-1185">Reference proteome</keyword>
<evidence type="ECO:0000313" key="5">
    <source>
        <dbReference type="EMBL" id="SDJ42911.1"/>
    </source>
</evidence>
<evidence type="ECO:0000256" key="1">
    <source>
        <dbReference type="ARBA" id="ARBA00009013"/>
    </source>
</evidence>
<feature type="region of interest" description="Disordered" evidence="3">
    <location>
        <begin position="112"/>
        <end position="135"/>
    </location>
</feature>
<accession>A0A1G8TMZ1</accession>
<name>A0A1G8TMZ1_9ACTN</name>